<evidence type="ECO:0000259" key="1">
    <source>
        <dbReference type="Pfam" id="PF04824"/>
    </source>
</evidence>
<reference evidence="2 3" key="1">
    <citation type="journal article" date="2022" name="G3 (Bethesda)">
        <title>Whole-genome sequence and methylome profiling of the almond [Prunus dulcis (Mill.) D.A. Webb] cultivar 'Nonpareil'.</title>
        <authorList>
            <person name="D'Amico-Willman K.M."/>
            <person name="Ouma W.Z."/>
            <person name="Meulia T."/>
            <person name="Sideli G.M."/>
            <person name="Gradziel T.M."/>
            <person name="Fresnedo-Ramirez J."/>
        </authorList>
    </citation>
    <scope>NUCLEOTIDE SEQUENCE [LARGE SCALE GENOMIC DNA]</scope>
    <source>
        <strain evidence="2">Clone GOH B32 T37-40</strain>
    </source>
</reference>
<dbReference type="InterPro" id="IPR023093">
    <property type="entry name" value="ScpA-like_C"/>
</dbReference>
<dbReference type="GO" id="GO:0051754">
    <property type="term" value="P:meiotic sister chromatid cohesion, centromeric"/>
    <property type="evidence" value="ECO:0007669"/>
    <property type="project" value="TreeGrafter"/>
</dbReference>
<dbReference type="Gene3D" id="1.10.10.580">
    <property type="entry name" value="Structural maintenance of chromosome 1. Chain E"/>
    <property type="match status" value="1"/>
</dbReference>
<sequence length="69" mass="7580">MNACRLLKAHFDTEGVPQVESLDHLTAGRTQKQAATFFYKTCVFSTHDAIKVEQKVANGEILISGGPKM</sequence>
<organism evidence="2 3">
    <name type="scientific">Prunus dulcis</name>
    <name type="common">Almond</name>
    <name type="synonym">Amygdalus dulcis</name>
    <dbReference type="NCBI Taxonomy" id="3755"/>
    <lineage>
        <taxon>Eukaryota</taxon>
        <taxon>Viridiplantae</taxon>
        <taxon>Streptophyta</taxon>
        <taxon>Embryophyta</taxon>
        <taxon>Tracheophyta</taxon>
        <taxon>Spermatophyta</taxon>
        <taxon>Magnoliopsida</taxon>
        <taxon>eudicotyledons</taxon>
        <taxon>Gunneridae</taxon>
        <taxon>Pentapetalae</taxon>
        <taxon>rosids</taxon>
        <taxon>fabids</taxon>
        <taxon>Rosales</taxon>
        <taxon>Rosaceae</taxon>
        <taxon>Amygdaloideae</taxon>
        <taxon>Amygdaleae</taxon>
        <taxon>Prunus</taxon>
    </lineage>
</organism>
<dbReference type="InterPro" id="IPR036390">
    <property type="entry name" value="WH_DNA-bd_sf"/>
</dbReference>
<name>A0AAD4WPY2_PRUDU</name>
<dbReference type="PANTHER" id="PTHR12585">
    <property type="entry name" value="SCC1 / RAD21 FAMILY MEMBER"/>
    <property type="match status" value="1"/>
</dbReference>
<proteinExistence type="predicted"/>
<keyword evidence="3" id="KW-1185">Reference proteome</keyword>
<dbReference type="Proteomes" id="UP001054821">
    <property type="component" value="Chromosome 2"/>
</dbReference>
<dbReference type="GO" id="GO:0008278">
    <property type="term" value="C:cohesin complex"/>
    <property type="evidence" value="ECO:0007669"/>
    <property type="project" value="InterPro"/>
</dbReference>
<evidence type="ECO:0000313" key="3">
    <source>
        <dbReference type="Proteomes" id="UP001054821"/>
    </source>
</evidence>
<protein>
    <recommendedName>
        <fullName evidence="1">Rad21/Rec8-like protein C-terminal eukaryotic domain-containing protein</fullName>
    </recommendedName>
</protein>
<dbReference type="SUPFAM" id="SSF46785">
    <property type="entry name" value="Winged helix' DNA-binding domain"/>
    <property type="match status" value="1"/>
</dbReference>
<dbReference type="AlphaFoldDB" id="A0AAD4WPY2"/>
<dbReference type="Pfam" id="PF04824">
    <property type="entry name" value="Rad21_Rec8"/>
    <property type="match status" value="1"/>
</dbReference>
<evidence type="ECO:0000313" key="2">
    <source>
        <dbReference type="EMBL" id="KAI5346609.1"/>
    </source>
</evidence>
<comment type="caution">
    <text evidence="2">The sequence shown here is derived from an EMBL/GenBank/DDBJ whole genome shotgun (WGS) entry which is preliminary data.</text>
</comment>
<dbReference type="GO" id="GO:0003682">
    <property type="term" value="F:chromatin binding"/>
    <property type="evidence" value="ECO:0007669"/>
    <property type="project" value="TreeGrafter"/>
</dbReference>
<gene>
    <name evidence="2" type="ORF">L3X38_014488</name>
</gene>
<feature type="domain" description="Rad21/Rec8-like protein C-terminal eukaryotic" evidence="1">
    <location>
        <begin position="17"/>
        <end position="69"/>
    </location>
</feature>
<dbReference type="PANTHER" id="PTHR12585:SF64">
    <property type="entry name" value="SISTER CHROMATID COHESION 1 PROTEIN 1"/>
    <property type="match status" value="1"/>
</dbReference>
<dbReference type="EMBL" id="JAJFAZ020000002">
    <property type="protein sequence ID" value="KAI5346609.1"/>
    <property type="molecule type" value="Genomic_DNA"/>
</dbReference>
<dbReference type="InterPro" id="IPR039781">
    <property type="entry name" value="Rad21/Rec8-like"/>
</dbReference>
<dbReference type="InterPro" id="IPR006909">
    <property type="entry name" value="Rad21/Rec8_C_eu"/>
</dbReference>
<accession>A0AAD4WPY2</accession>